<evidence type="ECO:0000256" key="4">
    <source>
        <dbReference type="ARBA" id="ARBA00022833"/>
    </source>
</evidence>
<evidence type="ECO:0000256" key="9">
    <source>
        <dbReference type="SAM" id="MobiDB-lite"/>
    </source>
</evidence>
<dbReference type="PANTHER" id="PTHR10071">
    <property type="entry name" value="TRANSCRIPTION FACTOR GATA FAMILY MEMBER"/>
    <property type="match status" value="1"/>
</dbReference>
<dbReference type="PRINTS" id="PR00619">
    <property type="entry name" value="GATAZNFINGER"/>
</dbReference>
<keyword evidence="6" id="KW-0804">Transcription</keyword>
<accession>A0ABP1S5V4</accession>
<reference evidence="11 12" key="1">
    <citation type="submission" date="2024-08" db="EMBL/GenBank/DDBJ databases">
        <authorList>
            <person name="Cucini C."/>
            <person name="Frati F."/>
        </authorList>
    </citation>
    <scope>NUCLEOTIDE SEQUENCE [LARGE SCALE GENOMIC DNA]</scope>
</reference>
<evidence type="ECO:0000256" key="1">
    <source>
        <dbReference type="ARBA" id="ARBA00004123"/>
    </source>
</evidence>
<dbReference type="PROSITE" id="PS00344">
    <property type="entry name" value="GATA_ZN_FINGER_1"/>
    <property type="match status" value="2"/>
</dbReference>
<dbReference type="SMART" id="SM00401">
    <property type="entry name" value="ZnF_GATA"/>
    <property type="match status" value="2"/>
</dbReference>
<evidence type="ECO:0000256" key="2">
    <source>
        <dbReference type="ARBA" id="ARBA00022723"/>
    </source>
</evidence>
<comment type="caution">
    <text evidence="11">The sequence shown here is derived from an EMBL/GenBank/DDBJ whole genome shotgun (WGS) entry which is preliminary data.</text>
</comment>
<comment type="subcellular location">
    <subcellularLocation>
        <location evidence="1">Nucleus</location>
    </subcellularLocation>
</comment>
<keyword evidence="5" id="KW-0805">Transcription regulation</keyword>
<dbReference type="Proteomes" id="UP001642540">
    <property type="component" value="Unassembled WGS sequence"/>
</dbReference>
<evidence type="ECO:0000256" key="6">
    <source>
        <dbReference type="ARBA" id="ARBA00023163"/>
    </source>
</evidence>
<feature type="region of interest" description="Disordered" evidence="9">
    <location>
        <begin position="108"/>
        <end position="146"/>
    </location>
</feature>
<feature type="compositionally biased region" description="Low complexity" evidence="9">
    <location>
        <begin position="125"/>
        <end position="146"/>
    </location>
</feature>
<feature type="compositionally biased region" description="Low complexity" evidence="9">
    <location>
        <begin position="58"/>
        <end position="69"/>
    </location>
</feature>
<protein>
    <recommendedName>
        <fullName evidence="10">GATA-type domain-containing protein</fullName>
    </recommendedName>
</protein>
<dbReference type="InterPro" id="IPR039355">
    <property type="entry name" value="Transcription_factor_GATA"/>
</dbReference>
<feature type="region of interest" description="Disordered" evidence="9">
    <location>
        <begin position="165"/>
        <end position="206"/>
    </location>
</feature>
<dbReference type="EMBL" id="CAXLJM020000160">
    <property type="protein sequence ID" value="CAL8143965.1"/>
    <property type="molecule type" value="Genomic_DNA"/>
</dbReference>
<keyword evidence="4" id="KW-0862">Zinc</keyword>
<sequence>MIEQRAGSSPPISGAPSSPIATELLDHSSFDPHGTNNTNTGAVNSLMHQHTPEGSGAGSSPPVSAAPSSPIEDEFLEHQNFIHHHANGNSAAAAAAAVVALNSLIHQHSPDNHSHHHHHHHHNSNHNSSNNDHIHNNGNNSGNNVNCDTEIPYGSASSYGNGGGSCASNASGGSSNSSNSSNNSNSVHHHHNNHHHPDLVPPTINNRMDDATMAMYNALESNLTNPYTNQFIHSYMAHQAELSSSWSNVSGLEDVKPSATSFLPPNSKLPAFIHAAPRNGSLLHPYGAQYQPDFHWGTNSYFDIGFGVGAPGSAVNPSNISGNPTPVPYNVPSYTNITSQASRSNKAQSNLINGPQLVEMDYDWCGPESRECVNCGAVSTPLWRRDGTGHYLCNACGLYHKMNGTNRPLIKQPKRISASRREGTQCANCGTVKTSLWRRNQSGENVCNACGLYFKLHNVNRPLTMKKDTIQTRKRKPKNGASNTSGPNRSSIIAHTSSAVNAADNFLHYR</sequence>
<feature type="region of interest" description="Disordered" evidence="9">
    <location>
        <begin position="1"/>
        <end position="69"/>
    </location>
</feature>
<dbReference type="Gene3D" id="3.30.50.10">
    <property type="entry name" value="Erythroid Transcription Factor GATA-1, subunit A"/>
    <property type="match status" value="2"/>
</dbReference>
<evidence type="ECO:0000256" key="3">
    <source>
        <dbReference type="ARBA" id="ARBA00022771"/>
    </source>
</evidence>
<dbReference type="Pfam" id="PF00320">
    <property type="entry name" value="GATA"/>
    <property type="match status" value="2"/>
</dbReference>
<feature type="domain" description="GATA-type" evidence="10">
    <location>
        <begin position="420"/>
        <end position="473"/>
    </location>
</feature>
<evidence type="ECO:0000256" key="5">
    <source>
        <dbReference type="ARBA" id="ARBA00023015"/>
    </source>
</evidence>
<feature type="compositionally biased region" description="Polar residues" evidence="9">
    <location>
        <begin position="34"/>
        <end position="48"/>
    </location>
</feature>
<dbReference type="PANTHER" id="PTHR10071:SF337">
    <property type="entry name" value="GATA-BINDING FACTOR A"/>
    <property type="match status" value="1"/>
</dbReference>
<keyword evidence="12" id="KW-1185">Reference proteome</keyword>
<name>A0ABP1S5V4_9HEXA</name>
<dbReference type="PROSITE" id="PS50114">
    <property type="entry name" value="GATA_ZN_FINGER_2"/>
    <property type="match status" value="2"/>
</dbReference>
<dbReference type="InterPro" id="IPR013088">
    <property type="entry name" value="Znf_NHR/GATA"/>
</dbReference>
<dbReference type="InterPro" id="IPR000679">
    <property type="entry name" value="Znf_GATA"/>
</dbReference>
<keyword evidence="2" id="KW-0479">Metal-binding</keyword>
<evidence type="ECO:0000256" key="7">
    <source>
        <dbReference type="ARBA" id="ARBA00023242"/>
    </source>
</evidence>
<evidence type="ECO:0000313" key="12">
    <source>
        <dbReference type="Proteomes" id="UP001642540"/>
    </source>
</evidence>
<feature type="compositionally biased region" description="Polar residues" evidence="9">
    <location>
        <begin position="480"/>
        <end position="495"/>
    </location>
</feature>
<gene>
    <name evidence="11" type="ORF">ODALV1_LOCUS30018</name>
</gene>
<keyword evidence="7" id="KW-0539">Nucleus</keyword>
<feature type="region of interest" description="Disordered" evidence="9">
    <location>
        <begin position="465"/>
        <end position="495"/>
    </location>
</feature>
<feature type="compositionally biased region" description="Basic residues" evidence="9">
    <location>
        <begin position="114"/>
        <end position="124"/>
    </location>
</feature>
<feature type="compositionally biased region" description="Low complexity" evidence="9">
    <location>
        <begin position="1"/>
        <end position="21"/>
    </location>
</feature>
<evidence type="ECO:0000256" key="8">
    <source>
        <dbReference type="PROSITE-ProRule" id="PRU00094"/>
    </source>
</evidence>
<proteinExistence type="predicted"/>
<dbReference type="CDD" id="cd00202">
    <property type="entry name" value="ZnF_GATA"/>
    <property type="match status" value="2"/>
</dbReference>
<organism evidence="11 12">
    <name type="scientific">Orchesella dallaii</name>
    <dbReference type="NCBI Taxonomy" id="48710"/>
    <lineage>
        <taxon>Eukaryota</taxon>
        <taxon>Metazoa</taxon>
        <taxon>Ecdysozoa</taxon>
        <taxon>Arthropoda</taxon>
        <taxon>Hexapoda</taxon>
        <taxon>Collembola</taxon>
        <taxon>Entomobryomorpha</taxon>
        <taxon>Entomobryoidea</taxon>
        <taxon>Orchesellidae</taxon>
        <taxon>Orchesellinae</taxon>
        <taxon>Orchesella</taxon>
    </lineage>
</organism>
<dbReference type="SUPFAM" id="SSF57716">
    <property type="entry name" value="Glucocorticoid receptor-like (DNA-binding domain)"/>
    <property type="match status" value="2"/>
</dbReference>
<evidence type="ECO:0000313" key="11">
    <source>
        <dbReference type="EMBL" id="CAL8143965.1"/>
    </source>
</evidence>
<keyword evidence="3 8" id="KW-0863">Zinc-finger</keyword>
<feature type="compositionally biased region" description="Low complexity" evidence="9">
    <location>
        <begin position="166"/>
        <end position="186"/>
    </location>
</feature>
<evidence type="ECO:0000259" key="10">
    <source>
        <dbReference type="PROSITE" id="PS50114"/>
    </source>
</evidence>
<feature type="domain" description="GATA-type" evidence="10">
    <location>
        <begin position="366"/>
        <end position="420"/>
    </location>
</feature>